<evidence type="ECO:0000256" key="8">
    <source>
        <dbReference type="ARBA" id="ARBA00023136"/>
    </source>
</evidence>
<dbReference type="Pfam" id="PF00662">
    <property type="entry name" value="Proton_antipo_N"/>
    <property type="match status" value="1"/>
</dbReference>
<dbReference type="NCBIfam" id="NF009284">
    <property type="entry name" value="PRK12644.1"/>
    <property type="match status" value="1"/>
</dbReference>
<feature type="transmembrane region" description="Helical" evidence="10">
    <location>
        <begin position="690"/>
        <end position="708"/>
    </location>
</feature>
<feature type="transmembrane region" description="Helical" evidence="10">
    <location>
        <begin position="349"/>
        <end position="373"/>
    </location>
</feature>
<evidence type="ECO:0000256" key="3">
    <source>
        <dbReference type="ARBA" id="ARBA00022449"/>
    </source>
</evidence>
<feature type="transmembrane region" description="Helical" evidence="10">
    <location>
        <begin position="129"/>
        <end position="147"/>
    </location>
</feature>
<feature type="transmembrane region" description="Helical" evidence="10">
    <location>
        <begin position="786"/>
        <end position="805"/>
    </location>
</feature>
<keyword evidence="7" id="KW-0406">Ion transport</keyword>
<feature type="transmembrane region" description="Helical" evidence="10">
    <location>
        <begin position="295"/>
        <end position="312"/>
    </location>
</feature>
<feature type="transmembrane region" description="Helical" evidence="10">
    <location>
        <begin position="187"/>
        <end position="208"/>
    </location>
</feature>
<feature type="transmembrane region" description="Helical" evidence="10">
    <location>
        <begin position="926"/>
        <end position="949"/>
    </location>
</feature>
<reference evidence="16 17" key="1">
    <citation type="submission" date="2021-01" db="EMBL/GenBank/DDBJ databases">
        <title>Genome public.</title>
        <authorList>
            <person name="Liu C."/>
            <person name="Sun Q."/>
        </authorList>
    </citation>
    <scope>NUCLEOTIDE SEQUENCE [LARGE SCALE GENOMIC DNA]</scope>
    <source>
        <strain evidence="16 17">JC656</strain>
    </source>
</reference>
<keyword evidence="4" id="KW-1003">Cell membrane</keyword>
<dbReference type="InterPro" id="IPR001750">
    <property type="entry name" value="ND/Mrp_TM"/>
</dbReference>
<evidence type="ECO:0000259" key="11">
    <source>
        <dbReference type="Pfam" id="PF00361"/>
    </source>
</evidence>
<dbReference type="Proteomes" id="UP000639051">
    <property type="component" value="Unassembled WGS sequence"/>
</dbReference>
<feature type="transmembrane region" description="Helical" evidence="10">
    <location>
        <begin position="969"/>
        <end position="990"/>
    </location>
</feature>
<dbReference type="RefSeq" id="WP_189694875.1">
    <property type="nucleotide sequence ID" value="NZ_BNCM01000014.1"/>
</dbReference>
<feature type="transmembrane region" description="Helical" evidence="10">
    <location>
        <begin position="866"/>
        <end position="888"/>
    </location>
</feature>
<proteinExistence type="predicted"/>
<comment type="subcellular location">
    <subcellularLocation>
        <location evidence="1">Cell membrane</location>
        <topology evidence="1">Multi-pass membrane protein</topology>
    </subcellularLocation>
    <subcellularLocation>
        <location evidence="9">Membrane</location>
        <topology evidence="9">Multi-pass membrane protein</topology>
    </subcellularLocation>
</comment>
<feature type="transmembrane region" description="Helical" evidence="10">
    <location>
        <begin position="475"/>
        <end position="496"/>
    </location>
</feature>
<evidence type="ECO:0000256" key="4">
    <source>
        <dbReference type="ARBA" id="ARBA00022475"/>
    </source>
</evidence>
<keyword evidence="6 10" id="KW-1133">Transmembrane helix</keyword>
<feature type="domain" description="MrpA C-terminal/MbhE" evidence="15">
    <location>
        <begin position="725"/>
        <end position="803"/>
    </location>
</feature>
<keyword evidence="5 9" id="KW-0812">Transmembrane</keyword>
<evidence type="ECO:0000256" key="9">
    <source>
        <dbReference type="RuleBase" id="RU000320"/>
    </source>
</evidence>
<feature type="transmembrane region" description="Helical" evidence="10">
    <location>
        <begin position="253"/>
        <end position="275"/>
    </location>
</feature>
<feature type="transmembrane region" description="Helical" evidence="10">
    <location>
        <begin position="99"/>
        <end position="117"/>
    </location>
</feature>
<evidence type="ECO:0000313" key="17">
    <source>
        <dbReference type="Proteomes" id="UP000639051"/>
    </source>
</evidence>
<name>A0ABS1JX75_9MICC</name>
<feature type="transmembrane region" description="Helical" evidence="10">
    <location>
        <begin position="729"/>
        <end position="747"/>
    </location>
</feature>
<dbReference type="Pfam" id="PF00361">
    <property type="entry name" value="Proton_antipo_M"/>
    <property type="match status" value="1"/>
</dbReference>
<keyword evidence="8 10" id="KW-0472">Membrane</keyword>
<evidence type="ECO:0000256" key="1">
    <source>
        <dbReference type="ARBA" id="ARBA00004651"/>
    </source>
</evidence>
<dbReference type="EMBL" id="JAERRC010000001">
    <property type="protein sequence ID" value="MBL0703939.1"/>
    <property type="molecule type" value="Genomic_DNA"/>
</dbReference>
<feature type="transmembrane region" description="Helical" evidence="10">
    <location>
        <begin position="153"/>
        <end position="175"/>
    </location>
</feature>
<dbReference type="InterPro" id="IPR025383">
    <property type="entry name" value="MrpA_C/MbhD"/>
</dbReference>
<feature type="transmembrane region" description="Helical" evidence="10">
    <location>
        <begin position="538"/>
        <end position="558"/>
    </location>
</feature>
<feature type="transmembrane region" description="Helical" evidence="10">
    <location>
        <begin position="643"/>
        <end position="659"/>
    </location>
</feature>
<feature type="domain" description="Na+/H+ antiporter MnhB subunit-related protein" evidence="13">
    <location>
        <begin position="867"/>
        <end position="990"/>
    </location>
</feature>
<dbReference type="Pfam" id="PF20501">
    <property type="entry name" value="MbhE"/>
    <property type="match status" value="1"/>
</dbReference>
<protein>
    <submittedName>
        <fullName evidence="16">Na+/H+ antiporter subunit A</fullName>
    </submittedName>
</protein>
<dbReference type="Pfam" id="PF04039">
    <property type="entry name" value="MnhB"/>
    <property type="match status" value="1"/>
</dbReference>
<keyword evidence="3" id="KW-0050">Antiport</keyword>
<gene>
    <name evidence="16" type="ORF">JJE72_00275</name>
</gene>
<organism evidence="16 17">
    <name type="scientific">Sinomonas cellulolyticus</name>
    <dbReference type="NCBI Taxonomy" id="2801916"/>
    <lineage>
        <taxon>Bacteria</taxon>
        <taxon>Bacillati</taxon>
        <taxon>Actinomycetota</taxon>
        <taxon>Actinomycetes</taxon>
        <taxon>Micrococcales</taxon>
        <taxon>Micrococcaceae</taxon>
        <taxon>Sinomonas</taxon>
    </lineage>
</organism>
<evidence type="ECO:0000313" key="16">
    <source>
        <dbReference type="EMBL" id="MBL0703939.1"/>
    </source>
</evidence>
<dbReference type="InterPro" id="IPR007182">
    <property type="entry name" value="MnhB"/>
</dbReference>
<feature type="transmembrane region" description="Helical" evidence="10">
    <location>
        <begin position="228"/>
        <end position="246"/>
    </location>
</feature>
<keyword evidence="17" id="KW-1185">Reference proteome</keyword>
<evidence type="ECO:0000256" key="6">
    <source>
        <dbReference type="ARBA" id="ARBA00022989"/>
    </source>
</evidence>
<evidence type="ECO:0000256" key="7">
    <source>
        <dbReference type="ARBA" id="ARBA00023065"/>
    </source>
</evidence>
<feature type="transmembrane region" description="Helical" evidence="10">
    <location>
        <begin position="26"/>
        <end position="43"/>
    </location>
</feature>
<dbReference type="InterPro" id="IPR046806">
    <property type="entry name" value="MrpA_C/MbhE"/>
</dbReference>
<evidence type="ECO:0000259" key="15">
    <source>
        <dbReference type="Pfam" id="PF20501"/>
    </source>
</evidence>
<feature type="transmembrane region" description="Helical" evidence="10">
    <location>
        <begin position="433"/>
        <end position="454"/>
    </location>
</feature>
<feature type="domain" description="NADH-Ubiquinone oxidoreductase (complex I) chain 5 N-terminal" evidence="12">
    <location>
        <begin position="86"/>
        <end position="128"/>
    </location>
</feature>
<dbReference type="PANTHER" id="PTHR43373">
    <property type="entry name" value="NA(+)/H(+) ANTIPORTER SUBUNIT"/>
    <property type="match status" value="1"/>
</dbReference>
<feature type="transmembrane region" description="Helical" evidence="10">
    <location>
        <begin position="324"/>
        <end position="343"/>
    </location>
</feature>
<dbReference type="InterPro" id="IPR001516">
    <property type="entry name" value="Proton_antipo_N"/>
</dbReference>
<feature type="domain" description="NADH:quinone oxidoreductase/Mrp antiporter transmembrane" evidence="11">
    <location>
        <begin position="149"/>
        <end position="436"/>
    </location>
</feature>
<evidence type="ECO:0000256" key="5">
    <source>
        <dbReference type="ARBA" id="ARBA00022692"/>
    </source>
</evidence>
<sequence length="1027" mass="106195">MLPVLALHFVVAAGAPWIFRRMGRSGFFLLALVPAGSLVWLAFQGPAAYDAGPSGSAAPIAAGALAAAQASPQAARGIVQSWDFIPTLGVQIAFRLDPLAWVMSLLVLGVGALVLLYCARYFTRDDEGLGGFGGQMLAFAGAMFGLVTADDLIVLFIFWELTTVLSYLLIGYAHVRLSARRSALQALIVTTAGGLAMLVGLILLGEAAGTYRVSGVLERASSLVADPATAGTVAAGAVLVLVGALSKSALVPFHFWLPAAMAAPTPVSAYLHAAAMVKAGVYLVARLAPGFAETAYWQPVVLGLGLATMVLGGYRSLRQTDIKLILAFGTVSQLGFMIAIVGLGTPAAALAGLAMVVAHALFKAALFLVVGVIDHQTGTRDLRKLSGLFRQSRALAVTGALAAASMAGLPLFGGFVAKEAVFEAFTHSPLPPGLAAVMVAGFAVGSGLTVAYSARFVWGAFARKPGIADTPFTPITGLFVASPAVLALLGLVYGLWPAPVDAWVGPYAAEVAAGAAAATHDAGAQLGALPHLAAWHGFGLPLALSAAGWAIGALLFLSRGAVGRLQSRLASPFDAERAYRAIVGAVDDTAIWLTGRTQRGSLFFYLAVILAVAALVPLSALIAGRVVLPAPDRLTFVDPRSPLVPVIGIAIAIGAVAAVRANKRFLAVLMVSITGYGLSLIFALQGAPDLALTQMLVETIVLVAFVLGMRSLPPQLRDRLGGRYRAVRIVIAAVFGTVMVLAGLAAMDARTAAPVSLQFPDLAYSDGGGLNVVNVTLVDIRAWDTFGEISVLALAATGVASLIFIRHSGRTLGQTADVPTGSIGRMRPAEAPRSAAELAVARTFATVVRDPWLLAGRTLAPERRSIIFEVITRLIFHSMVVFSVYVLLAGHNLPGGGFAGGLLAGLALTVRYLAGGRFELHEAASLSPGVLLGVGLGTASLAGAVPLALGGQVFQSAIIGLWLPVFGDVKFVTSTIFDVGVYLVVVGLVVDVLRSLGSRVDEHLESSEKAAVQAARRSRGDHEEARA</sequence>
<dbReference type="PANTHER" id="PTHR43373:SF1">
    <property type="entry name" value="NA(+)_H(+) ANTIPORTER SUBUNIT A"/>
    <property type="match status" value="1"/>
</dbReference>
<evidence type="ECO:0000256" key="2">
    <source>
        <dbReference type="ARBA" id="ARBA00022448"/>
    </source>
</evidence>
<comment type="caution">
    <text evidence="16">The sequence shown here is derived from an EMBL/GenBank/DDBJ whole genome shotgun (WGS) entry which is preliminary data.</text>
</comment>
<feature type="transmembrane region" description="Helical" evidence="10">
    <location>
        <begin position="602"/>
        <end position="623"/>
    </location>
</feature>
<dbReference type="Pfam" id="PF13244">
    <property type="entry name" value="MbhD"/>
    <property type="match status" value="1"/>
</dbReference>
<feature type="transmembrane region" description="Helical" evidence="10">
    <location>
        <begin position="666"/>
        <end position="684"/>
    </location>
</feature>
<keyword evidence="2" id="KW-0813">Transport</keyword>
<evidence type="ECO:0000259" key="13">
    <source>
        <dbReference type="Pfam" id="PF04039"/>
    </source>
</evidence>
<feature type="transmembrane region" description="Helical" evidence="10">
    <location>
        <begin position="894"/>
        <end position="914"/>
    </location>
</feature>
<feature type="transmembrane region" description="Helical" evidence="10">
    <location>
        <begin position="394"/>
        <end position="413"/>
    </location>
</feature>
<evidence type="ECO:0000259" key="12">
    <source>
        <dbReference type="Pfam" id="PF00662"/>
    </source>
</evidence>
<evidence type="ECO:0000259" key="14">
    <source>
        <dbReference type="Pfam" id="PF13244"/>
    </source>
</evidence>
<feature type="domain" description="MrpA C-terminal/MbhD" evidence="14">
    <location>
        <begin position="650"/>
        <end position="713"/>
    </location>
</feature>
<dbReference type="InterPro" id="IPR050616">
    <property type="entry name" value="CPA3_Na-H_Antiporter_A"/>
</dbReference>
<dbReference type="PRINTS" id="PR01434">
    <property type="entry name" value="NADHDHGNASE5"/>
</dbReference>
<evidence type="ECO:0000256" key="10">
    <source>
        <dbReference type="SAM" id="Phobius"/>
    </source>
</evidence>
<accession>A0ABS1JX75</accession>